<dbReference type="AlphaFoldDB" id="A0A8X6V1M5"/>
<protein>
    <submittedName>
        <fullName evidence="1">Uncharacterized protein</fullName>
    </submittedName>
</protein>
<sequence>MYSAFAAWGTLNSRRAASPLMRLVDEKERREAPNPLPGCFPAKLGWNRAKSYCHLYGAQGYGQRQAYI</sequence>
<reference evidence="1" key="1">
    <citation type="submission" date="2020-08" db="EMBL/GenBank/DDBJ databases">
        <title>Multicomponent nature underlies the extraordinary mechanical properties of spider dragline silk.</title>
        <authorList>
            <person name="Kono N."/>
            <person name="Nakamura H."/>
            <person name="Mori M."/>
            <person name="Yoshida Y."/>
            <person name="Ohtoshi R."/>
            <person name="Malay A.D."/>
            <person name="Moran D.A.P."/>
            <person name="Tomita M."/>
            <person name="Numata K."/>
            <person name="Arakawa K."/>
        </authorList>
    </citation>
    <scope>NUCLEOTIDE SEQUENCE</scope>
</reference>
<dbReference type="EMBL" id="BMAU01021225">
    <property type="protein sequence ID" value="GFY01207.1"/>
    <property type="molecule type" value="Genomic_DNA"/>
</dbReference>
<proteinExistence type="predicted"/>
<organism evidence="1 2">
    <name type="scientific">Trichonephila clavipes</name>
    <name type="common">Golden silk orbweaver</name>
    <name type="synonym">Nephila clavipes</name>
    <dbReference type="NCBI Taxonomy" id="2585209"/>
    <lineage>
        <taxon>Eukaryota</taxon>
        <taxon>Metazoa</taxon>
        <taxon>Ecdysozoa</taxon>
        <taxon>Arthropoda</taxon>
        <taxon>Chelicerata</taxon>
        <taxon>Arachnida</taxon>
        <taxon>Araneae</taxon>
        <taxon>Araneomorphae</taxon>
        <taxon>Entelegynae</taxon>
        <taxon>Araneoidea</taxon>
        <taxon>Nephilidae</taxon>
        <taxon>Trichonephila</taxon>
    </lineage>
</organism>
<dbReference type="Proteomes" id="UP000887159">
    <property type="component" value="Unassembled WGS sequence"/>
</dbReference>
<keyword evidence="2" id="KW-1185">Reference proteome</keyword>
<evidence type="ECO:0000313" key="1">
    <source>
        <dbReference type="EMBL" id="GFY01207.1"/>
    </source>
</evidence>
<gene>
    <name evidence="1" type="ORF">TNCV_5076741</name>
</gene>
<name>A0A8X6V1M5_TRICX</name>
<accession>A0A8X6V1M5</accession>
<evidence type="ECO:0000313" key="2">
    <source>
        <dbReference type="Proteomes" id="UP000887159"/>
    </source>
</evidence>
<comment type="caution">
    <text evidence="1">The sequence shown here is derived from an EMBL/GenBank/DDBJ whole genome shotgun (WGS) entry which is preliminary data.</text>
</comment>